<evidence type="ECO:0000313" key="14">
    <source>
        <dbReference type="Proteomes" id="UP000361836"/>
    </source>
</evidence>
<dbReference type="InterPro" id="IPR017871">
    <property type="entry name" value="ABC_transporter-like_CS"/>
</dbReference>
<dbReference type="AlphaFoldDB" id="A0A5K1IH74"/>
<keyword evidence="2" id="KW-0813">Transport</keyword>
<dbReference type="InterPro" id="IPR036640">
    <property type="entry name" value="ABC1_TM_sf"/>
</dbReference>
<feature type="domain" description="ABC transmembrane type-1" evidence="12">
    <location>
        <begin position="19"/>
        <end position="301"/>
    </location>
</feature>
<feature type="domain" description="ABC transporter" evidence="11">
    <location>
        <begin position="336"/>
        <end position="570"/>
    </location>
</feature>
<feature type="transmembrane region" description="Helical" evidence="10">
    <location>
        <begin position="20"/>
        <end position="43"/>
    </location>
</feature>
<protein>
    <submittedName>
        <fullName evidence="13">Putative ABC transporter ATP-binding protein</fullName>
    </submittedName>
</protein>
<dbReference type="PANTHER" id="PTHR43394">
    <property type="entry name" value="ATP-DEPENDENT PERMEASE MDL1, MITOCHONDRIAL"/>
    <property type="match status" value="1"/>
</dbReference>
<evidence type="ECO:0000259" key="11">
    <source>
        <dbReference type="PROSITE" id="PS50893"/>
    </source>
</evidence>
<dbReference type="PANTHER" id="PTHR43394:SF1">
    <property type="entry name" value="ATP-BINDING CASSETTE SUB-FAMILY B MEMBER 10, MITOCHONDRIAL"/>
    <property type="match status" value="1"/>
</dbReference>
<dbReference type="GO" id="GO:0016887">
    <property type="term" value="F:ATP hydrolysis activity"/>
    <property type="evidence" value="ECO:0007669"/>
    <property type="project" value="InterPro"/>
</dbReference>
<evidence type="ECO:0000313" key="13">
    <source>
        <dbReference type="EMBL" id="VWL96685.1"/>
    </source>
</evidence>
<feature type="transmembrane region" description="Helical" evidence="10">
    <location>
        <begin position="136"/>
        <end position="153"/>
    </location>
</feature>
<evidence type="ECO:0000256" key="4">
    <source>
        <dbReference type="ARBA" id="ARBA00022692"/>
    </source>
</evidence>
<dbReference type="PROSITE" id="PS50893">
    <property type="entry name" value="ABC_TRANSPORTER_2"/>
    <property type="match status" value="1"/>
</dbReference>
<keyword evidence="14" id="KW-1185">Reference proteome</keyword>
<feature type="transmembrane region" description="Helical" evidence="10">
    <location>
        <begin position="248"/>
        <end position="266"/>
    </location>
</feature>
<accession>A0A5K1IH74</accession>
<dbReference type="InterPro" id="IPR003439">
    <property type="entry name" value="ABC_transporter-like_ATP-bd"/>
</dbReference>
<dbReference type="EMBL" id="CABWIE010000019">
    <property type="protein sequence ID" value="VWL96685.1"/>
    <property type="molecule type" value="Genomic_DNA"/>
</dbReference>
<reference evidence="13 14" key="1">
    <citation type="submission" date="2019-10" db="EMBL/GenBank/DDBJ databases">
        <authorList>
            <person name="Wolf R A."/>
        </authorList>
    </citation>
    <scope>NUCLEOTIDE SEQUENCE [LARGE SCALE GENOMIC DNA]</scope>
    <source>
        <strain evidence="13">Collinsella_aerofaciens_MC2</strain>
    </source>
</reference>
<organism evidence="13 14">
    <name type="scientific">Collinsella aerofaciens</name>
    <dbReference type="NCBI Taxonomy" id="74426"/>
    <lineage>
        <taxon>Bacteria</taxon>
        <taxon>Bacillati</taxon>
        <taxon>Actinomycetota</taxon>
        <taxon>Coriobacteriia</taxon>
        <taxon>Coriobacteriales</taxon>
        <taxon>Coriobacteriaceae</taxon>
        <taxon>Collinsella</taxon>
    </lineage>
</organism>
<keyword evidence="7 10" id="KW-1133">Transmembrane helix</keyword>
<evidence type="ECO:0000256" key="3">
    <source>
        <dbReference type="ARBA" id="ARBA00022475"/>
    </source>
</evidence>
<feature type="compositionally biased region" description="Polar residues" evidence="9">
    <location>
        <begin position="592"/>
        <end position="601"/>
    </location>
</feature>
<evidence type="ECO:0000256" key="2">
    <source>
        <dbReference type="ARBA" id="ARBA00022448"/>
    </source>
</evidence>
<evidence type="ECO:0000256" key="5">
    <source>
        <dbReference type="ARBA" id="ARBA00022741"/>
    </source>
</evidence>
<dbReference type="GO" id="GO:0015421">
    <property type="term" value="F:ABC-type oligopeptide transporter activity"/>
    <property type="evidence" value="ECO:0007669"/>
    <property type="project" value="TreeGrafter"/>
</dbReference>
<keyword evidence="8 10" id="KW-0472">Membrane</keyword>
<dbReference type="Pfam" id="PF00005">
    <property type="entry name" value="ABC_tran"/>
    <property type="match status" value="1"/>
</dbReference>
<feature type="region of interest" description="Disordered" evidence="9">
    <location>
        <begin position="589"/>
        <end position="609"/>
    </location>
</feature>
<evidence type="ECO:0000256" key="8">
    <source>
        <dbReference type="ARBA" id="ARBA00023136"/>
    </source>
</evidence>
<evidence type="ECO:0000256" key="9">
    <source>
        <dbReference type="SAM" id="MobiDB-lite"/>
    </source>
</evidence>
<dbReference type="CDD" id="cd18548">
    <property type="entry name" value="ABC_6TM_Tm287_like"/>
    <property type="match status" value="1"/>
</dbReference>
<keyword evidence="3" id="KW-1003">Cell membrane</keyword>
<feature type="transmembrane region" description="Helical" evidence="10">
    <location>
        <begin position="159"/>
        <end position="181"/>
    </location>
</feature>
<feature type="transmembrane region" description="Helical" evidence="10">
    <location>
        <begin position="278"/>
        <end position="299"/>
    </location>
</feature>
<dbReference type="InterPro" id="IPR003593">
    <property type="entry name" value="AAA+_ATPase"/>
</dbReference>
<evidence type="ECO:0000256" key="1">
    <source>
        <dbReference type="ARBA" id="ARBA00004651"/>
    </source>
</evidence>
<proteinExistence type="predicted"/>
<keyword evidence="5" id="KW-0547">Nucleotide-binding</keyword>
<dbReference type="InterPro" id="IPR039421">
    <property type="entry name" value="Type_1_exporter"/>
</dbReference>
<dbReference type="Pfam" id="PF00664">
    <property type="entry name" value="ABC_membrane"/>
    <property type="match status" value="1"/>
</dbReference>
<dbReference type="InterPro" id="IPR027417">
    <property type="entry name" value="P-loop_NTPase"/>
</dbReference>
<name>A0A5K1IH74_9ACTN</name>
<dbReference type="SMART" id="SM00382">
    <property type="entry name" value="AAA"/>
    <property type="match status" value="1"/>
</dbReference>
<keyword evidence="4 10" id="KW-0812">Transmembrane</keyword>
<dbReference type="FunFam" id="3.40.50.300:FF:000854">
    <property type="entry name" value="Multidrug ABC transporter ATP-binding protein"/>
    <property type="match status" value="1"/>
</dbReference>
<dbReference type="SUPFAM" id="SSF90123">
    <property type="entry name" value="ABC transporter transmembrane region"/>
    <property type="match status" value="1"/>
</dbReference>
<evidence type="ECO:0000259" key="12">
    <source>
        <dbReference type="PROSITE" id="PS50929"/>
    </source>
</evidence>
<dbReference type="InterPro" id="IPR011527">
    <property type="entry name" value="ABC1_TM_dom"/>
</dbReference>
<dbReference type="Proteomes" id="UP000361836">
    <property type="component" value="Unassembled WGS sequence"/>
</dbReference>
<dbReference type="RefSeq" id="WP_226798382.1">
    <property type="nucleotide sequence ID" value="NZ_CAAKNU010000035.1"/>
</dbReference>
<dbReference type="Gene3D" id="1.20.1560.10">
    <property type="entry name" value="ABC transporter type 1, transmembrane domain"/>
    <property type="match status" value="1"/>
</dbReference>
<dbReference type="PROSITE" id="PS50929">
    <property type="entry name" value="ABC_TM1F"/>
    <property type="match status" value="1"/>
</dbReference>
<dbReference type="Gene3D" id="3.40.50.300">
    <property type="entry name" value="P-loop containing nucleotide triphosphate hydrolases"/>
    <property type="match status" value="1"/>
</dbReference>
<gene>
    <name evidence="13" type="ORF">KCJAJFAP_00452</name>
</gene>
<dbReference type="SUPFAM" id="SSF52540">
    <property type="entry name" value="P-loop containing nucleoside triphosphate hydrolases"/>
    <property type="match status" value="1"/>
</dbReference>
<feature type="transmembrane region" description="Helical" evidence="10">
    <location>
        <begin position="55"/>
        <end position="77"/>
    </location>
</feature>
<keyword evidence="6 13" id="KW-0067">ATP-binding</keyword>
<dbReference type="GO" id="GO:0005886">
    <property type="term" value="C:plasma membrane"/>
    <property type="evidence" value="ECO:0007669"/>
    <property type="project" value="UniProtKB-SubCell"/>
</dbReference>
<sequence length="609" mass="65084">MRNLKILFSYLGAYRRDAILGMLFVTAETALELFIPVIMANIIDVGVPAGDINYMLLQGAYMLVCAACSLALGLGYARTSARVASGLGANLRAAEYRKIQTLAFGNLDEYETSSLVTRMTTDITVIQNAVGNGFRPMVRGPVNLVMGLVYAFVLSRELAAVFAVILPMLAIVLGIITVRVSPLYRQLQSSMDHLNGVVQEDLTAVRAVKAYVRAEHECDKFDTVNTELAGTATKTFGTAVLNLPVFQLSMYVAAVSILWIGGRMIIEGRLGVGSLTGFMSYVLLIMNSLMMISNVFLLLTRALTSVGRIAEVLDEVPFIANPAGDLAAAAPADGSIEFRDVSFKYRADAAEDVLEHIDLRIESGSTVGILGGTGSGKSSLVQLIARLYDATEGAVLVGGRDVRDYDLATLRDAVGIVLQKNVLFTGTVRENLQWGNPQASDDELLAACRAACVDEFLDRIGGLDGELGQGGAGVSGGQKQRLCIARTLLKHPRVLIFDDSTSAVDMATDAKIREHIARIPDTTVLIIAQRIASVMDADRVVVLDDGRVHGVGTHEELLAGDNIYQEIYASQMEFAGNADAGDGCDDGCANDPFSSVPSGSTLEGGERHA</sequence>
<evidence type="ECO:0000256" key="6">
    <source>
        <dbReference type="ARBA" id="ARBA00022840"/>
    </source>
</evidence>
<evidence type="ECO:0000256" key="10">
    <source>
        <dbReference type="SAM" id="Phobius"/>
    </source>
</evidence>
<evidence type="ECO:0000256" key="7">
    <source>
        <dbReference type="ARBA" id="ARBA00022989"/>
    </source>
</evidence>
<dbReference type="GO" id="GO:0005524">
    <property type="term" value="F:ATP binding"/>
    <property type="evidence" value="ECO:0007669"/>
    <property type="project" value="UniProtKB-KW"/>
</dbReference>
<dbReference type="PROSITE" id="PS00211">
    <property type="entry name" value="ABC_TRANSPORTER_1"/>
    <property type="match status" value="1"/>
</dbReference>
<comment type="subcellular location">
    <subcellularLocation>
        <location evidence="1">Cell membrane</location>
        <topology evidence="1">Multi-pass membrane protein</topology>
    </subcellularLocation>
</comment>